<dbReference type="Proteomes" id="UP000092598">
    <property type="component" value="Chromosome"/>
</dbReference>
<evidence type="ECO:0000313" key="2">
    <source>
        <dbReference type="EMBL" id="ANS65885.1"/>
    </source>
</evidence>
<keyword evidence="3" id="KW-1185">Reference proteome</keyword>
<accession>A0A1B1MB73</accession>
<proteinExistence type="predicted"/>
<dbReference type="InterPro" id="IPR016156">
    <property type="entry name" value="FAD/NAD-linked_Rdtase_dimer_sf"/>
</dbReference>
<dbReference type="RefSeq" id="WP_067434416.1">
    <property type="nucleotide sequence ID" value="NZ_CP016438.1"/>
</dbReference>
<dbReference type="AlphaFoldDB" id="A0A1B1MB73"/>
<protein>
    <submittedName>
        <fullName evidence="2">Ferredoxin reductase</fullName>
    </submittedName>
</protein>
<organism evidence="2 3">
    <name type="scientific">Streptomyces lincolnensis</name>
    <dbReference type="NCBI Taxonomy" id="1915"/>
    <lineage>
        <taxon>Bacteria</taxon>
        <taxon>Bacillati</taxon>
        <taxon>Actinomycetota</taxon>
        <taxon>Actinomycetes</taxon>
        <taxon>Kitasatosporales</taxon>
        <taxon>Streptomycetaceae</taxon>
        <taxon>Streptomyces</taxon>
    </lineage>
</organism>
<evidence type="ECO:0000313" key="3">
    <source>
        <dbReference type="Proteomes" id="UP000092598"/>
    </source>
</evidence>
<dbReference type="STRING" id="1915.SLINC_3661"/>
<dbReference type="KEGG" id="sls:SLINC_3661"/>
<dbReference type="Gene3D" id="3.30.390.30">
    <property type="match status" value="1"/>
</dbReference>
<reference evidence="2 3" key="1">
    <citation type="submission" date="2016-07" db="EMBL/GenBank/DDBJ databases">
        <title>Enhancement of antibiotic productionsby engineered nitrateutilization in actinobacteria.</title>
        <authorList>
            <person name="Meng S.C."/>
        </authorList>
    </citation>
    <scope>NUCLEOTIDE SEQUENCE [LARGE SCALE GENOMIC DNA]</scope>
    <source>
        <strain evidence="2 3">NRRL 2936</strain>
    </source>
</reference>
<dbReference type="Pfam" id="PF14759">
    <property type="entry name" value="Reductase_C"/>
    <property type="match status" value="1"/>
</dbReference>
<dbReference type="EMBL" id="CP016438">
    <property type="protein sequence ID" value="ANS65885.1"/>
    <property type="molecule type" value="Genomic_DNA"/>
</dbReference>
<feature type="domain" description="Reductase C-terminal" evidence="1">
    <location>
        <begin position="3"/>
        <end position="62"/>
    </location>
</feature>
<dbReference type="SUPFAM" id="SSF55424">
    <property type="entry name" value="FAD/NAD-linked reductases, dimerisation (C-terminal) domain"/>
    <property type="match status" value="1"/>
</dbReference>
<sequence>MGTADADDVSVGGGRPDEDSDHLVALYRRGDRLVGAATLDEPRKIMKYRRFIAERGLRSAAETAVPV</sequence>
<dbReference type="InterPro" id="IPR028202">
    <property type="entry name" value="Reductase_C"/>
</dbReference>
<gene>
    <name evidence="2" type="ORF">SLINC_3661</name>
</gene>
<evidence type="ECO:0000259" key="1">
    <source>
        <dbReference type="Pfam" id="PF14759"/>
    </source>
</evidence>
<name>A0A1B1MB73_STRLN</name>